<sequence length="105" mass="11785">WLRNFLEDIPFWPKPVGPICIHCDNQATIGRAGGIMYNGKSHHIRRTHNTVRLFLSSGIITIDYVKSSDNVSDPLTKGLVRETVERSSKRIGLRLMTSQHGGNSI</sequence>
<dbReference type="Proteomes" id="UP001234989">
    <property type="component" value="Chromosome 11"/>
</dbReference>
<name>A0AAF0ZZD3_SOLVR</name>
<reference evidence="1" key="1">
    <citation type="submission" date="2023-08" db="EMBL/GenBank/DDBJ databases">
        <title>A de novo genome assembly of Solanum verrucosum Schlechtendal, a Mexican diploid species geographically isolated from the other diploid A-genome species in potato relatives.</title>
        <authorList>
            <person name="Hosaka K."/>
        </authorList>
    </citation>
    <scope>NUCLEOTIDE SEQUENCE</scope>
    <source>
        <tissue evidence="1">Young leaves</tissue>
    </source>
</reference>
<accession>A0AAF0ZZD3</accession>
<keyword evidence="2" id="KW-1185">Reference proteome</keyword>
<gene>
    <name evidence="1" type="ORF">MTR67_047779</name>
</gene>
<evidence type="ECO:0000313" key="1">
    <source>
        <dbReference type="EMBL" id="WMV54394.1"/>
    </source>
</evidence>
<dbReference type="CDD" id="cd09272">
    <property type="entry name" value="RNase_HI_RT_Ty1"/>
    <property type="match status" value="1"/>
</dbReference>
<evidence type="ECO:0000313" key="2">
    <source>
        <dbReference type="Proteomes" id="UP001234989"/>
    </source>
</evidence>
<protein>
    <submittedName>
        <fullName evidence="1">Uncharacterized protein</fullName>
    </submittedName>
</protein>
<dbReference type="AlphaFoldDB" id="A0AAF0ZZD3"/>
<proteinExistence type="predicted"/>
<organism evidence="1 2">
    <name type="scientific">Solanum verrucosum</name>
    <dbReference type="NCBI Taxonomy" id="315347"/>
    <lineage>
        <taxon>Eukaryota</taxon>
        <taxon>Viridiplantae</taxon>
        <taxon>Streptophyta</taxon>
        <taxon>Embryophyta</taxon>
        <taxon>Tracheophyta</taxon>
        <taxon>Spermatophyta</taxon>
        <taxon>Magnoliopsida</taxon>
        <taxon>eudicotyledons</taxon>
        <taxon>Gunneridae</taxon>
        <taxon>Pentapetalae</taxon>
        <taxon>asterids</taxon>
        <taxon>lamiids</taxon>
        <taxon>Solanales</taxon>
        <taxon>Solanaceae</taxon>
        <taxon>Solanoideae</taxon>
        <taxon>Solaneae</taxon>
        <taxon>Solanum</taxon>
    </lineage>
</organism>
<feature type="non-terminal residue" evidence="1">
    <location>
        <position position="1"/>
    </location>
</feature>
<dbReference type="EMBL" id="CP133622">
    <property type="protein sequence ID" value="WMV54394.1"/>
    <property type="molecule type" value="Genomic_DNA"/>
</dbReference>